<evidence type="ECO:0000313" key="3">
    <source>
        <dbReference type="Proteomes" id="UP000315689"/>
    </source>
</evidence>
<organism evidence="2 3">
    <name type="scientific">Candidatus Berkelbacteria bacterium Licking1014_7</name>
    <dbReference type="NCBI Taxonomy" id="2017147"/>
    <lineage>
        <taxon>Bacteria</taxon>
        <taxon>Candidatus Berkelbacteria</taxon>
    </lineage>
</organism>
<sequence>MKILMVADLHGQKWILQKLQKHLEKNKYDAVFSLGDLCNSHDPYALVYTKDFIDLIKRKNHTPLFLIHGNQESGEVKTLFEKENVSVHLRERALGKYQVVGVGFGEEFPADPQFAAGKILLTHEPPRFAAIKQMRRVTNLAGAPLVHLSGHLHYIQRAEKIGKTLFVQCPTAQNSLITVLHLPGKKIEFEKLL</sequence>
<dbReference type="InterPro" id="IPR029052">
    <property type="entry name" value="Metallo-depent_PP-like"/>
</dbReference>
<dbReference type="Pfam" id="PF00149">
    <property type="entry name" value="Metallophos"/>
    <property type="match status" value="1"/>
</dbReference>
<protein>
    <recommendedName>
        <fullName evidence="1">Calcineurin-like phosphoesterase domain-containing protein</fullName>
    </recommendedName>
</protein>
<dbReference type="SUPFAM" id="SSF56300">
    <property type="entry name" value="Metallo-dependent phosphatases"/>
    <property type="match status" value="1"/>
</dbReference>
<reference evidence="2 3" key="1">
    <citation type="submission" date="2017-07" db="EMBL/GenBank/DDBJ databases">
        <title>Mechanisms for carbon and nitrogen cycling indicate functional differentiation within the Candidate Phyla Radiation.</title>
        <authorList>
            <person name="Danczak R.E."/>
            <person name="Johnston M.D."/>
            <person name="Kenah C."/>
            <person name="Slattery M."/>
            <person name="Wrighton K.C."/>
            <person name="Wilkins M.J."/>
        </authorList>
    </citation>
    <scope>NUCLEOTIDE SEQUENCE [LARGE SCALE GENOMIC DNA]</scope>
    <source>
        <strain evidence="2">Licking1014_7</strain>
    </source>
</reference>
<comment type="caution">
    <text evidence="2">The sequence shown here is derived from an EMBL/GenBank/DDBJ whole genome shotgun (WGS) entry which is preliminary data.</text>
</comment>
<dbReference type="GO" id="GO:0016787">
    <property type="term" value="F:hydrolase activity"/>
    <property type="evidence" value="ECO:0007669"/>
    <property type="project" value="InterPro"/>
</dbReference>
<gene>
    <name evidence="2" type="ORF">CEN89_558</name>
</gene>
<dbReference type="InterPro" id="IPR004843">
    <property type="entry name" value="Calcineurin-like_PHP"/>
</dbReference>
<evidence type="ECO:0000313" key="2">
    <source>
        <dbReference type="EMBL" id="TSC92628.1"/>
    </source>
</evidence>
<accession>A0A554LIF3</accession>
<dbReference type="AlphaFoldDB" id="A0A554LIF3"/>
<proteinExistence type="predicted"/>
<feature type="domain" description="Calcineurin-like phosphoesterase" evidence="1">
    <location>
        <begin position="1"/>
        <end position="134"/>
    </location>
</feature>
<name>A0A554LIF3_9BACT</name>
<dbReference type="EMBL" id="VMGK01000018">
    <property type="protein sequence ID" value="TSC92628.1"/>
    <property type="molecule type" value="Genomic_DNA"/>
</dbReference>
<evidence type="ECO:0000259" key="1">
    <source>
        <dbReference type="Pfam" id="PF00149"/>
    </source>
</evidence>
<dbReference type="Proteomes" id="UP000315689">
    <property type="component" value="Unassembled WGS sequence"/>
</dbReference>
<dbReference type="Gene3D" id="3.60.21.10">
    <property type="match status" value="1"/>
</dbReference>